<dbReference type="PROSITE" id="PS00071">
    <property type="entry name" value="GAPDH"/>
    <property type="match status" value="1"/>
</dbReference>
<evidence type="ECO:0000256" key="3">
    <source>
        <dbReference type="PIRSR" id="PIRSR000149-1"/>
    </source>
</evidence>
<dbReference type="CDD" id="cd18126">
    <property type="entry name" value="GAPDH_I_C"/>
    <property type="match status" value="1"/>
</dbReference>
<proteinExistence type="inferred from homology"/>
<dbReference type="InterPro" id="IPR020828">
    <property type="entry name" value="GlycerAld_3-P_DH_NAD(P)-bd"/>
</dbReference>
<dbReference type="SUPFAM" id="SSF51735">
    <property type="entry name" value="NAD(P)-binding Rossmann-fold domains"/>
    <property type="match status" value="1"/>
</dbReference>
<feature type="binding site" evidence="4">
    <location>
        <begin position="156"/>
        <end position="158"/>
    </location>
    <ligand>
        <name>D-glyceraldehyde 3-phosphate</name>
        <dbReference type="ChEBI" id="CHEBI:59776"/>
    </ligand>
</feature>
<dbReference type="SMART" id="SM00846">
    <property type="entry name" value="Gp_dh_N"/>
    <property type="match status" value="1"/>
</dbReference>
<dbReference type="CDD" id="cd05214">
    <property type="entry name" value="GAPDH_I_N"/>
    <property type="match status" value="1"/>
</dbReference>
<dbReference type="Gene3D" id="3.30.360.10">
    <property type="entry name" value="Dihydrodipicolinate Reductase, domain 2"/>
    <property type="match status" value="1"/>
</dbReference>
<accession>A0A2H0TW14</accession>
<evidence type="ECO:0000313" key="11">
    <source>
        <dbReference type="Proteomes" id="UP000231530"/>
    </source>
</evidence>
<comment type="similarity">
    <text evidence="1 7">Belongs to the glyceraldehyde-3-phosphate dehydrogenase family.</text>
</comment>
<dbReference type="SUPFAM" id="SSF55347">
    <property type="entry name" value="Glyceraldehyde-3-phosphate dehydrogenase-like, C-terminal domain"/>
    <property type="match status" value="1"/>
</dbReference>
<feature type="binding site" evidence="5">
    <location>
        <position position="83"/>
    </location>
    <ligand>
        <name>NAD(+)</name>
        <dbReference type="ChEBI" id="CHEBI:57540"/>
    </ligand>
</feature>
<feature type="binding site" evidence="4">
    <location>
        <position position="240"/>
    </location>
    <ligand>
        <name>D-glyceraldehyde 3-phosphate</name>
        <dbReference type="ChEBI" id="CHEBI:59776"/>
    </ligand>
</feature>
<evidence type="ECO:0000256" key="8">
    <source>
        <dbReference type="RuleBase" id="RU361160"/>
    </source>
</evidence>
<dbReference type="InterPro" id="IPR020831">
    <property type="entry name" value="GlycerAld/Erythrose_P_DH"/>
</dbReference>
<feature type="active site" description="Nucleophile" evidence="3">
    <location>
        <position position="157"/>
    </location>
</feature>
<dbReference type="FunFam" id="3.40.50.720:FF:000001">
    <property type="entry name" value="Glyceraldehyde-3-phosphate dehydrogenase"/>
    <property type="match status" value="1"/>
</dbReference>
<dbReference type="FunFam" id="3.30.360.10:FF:000002">
    <property type="entry name" value="Glyceraldehyde-3-phosphate dehydrogenase"/>
    <property type="match status" value="1"/>
</dbReference>
<evidence type="ECO:0000256" key="7">
    <source>
        <dbReference type="RuleBase" id="RU000397"/>
    </source>
</evidence>
<dbReference type="PIRSF" id="PIRSF000149">
    <property type="entry name" value="GAP_DH"/>
    <property type="match status" value="1"/>
</dbReference>
<keyword evidence="5" id="KW-0520">NAD</keyword>
<protein>
    <recommendedName>
        <fullName evidence="8">Glyceraldehyde-3-phosphate dehydrogenase</fullName>
        <ecNumber evidence="8">1.2.1.-</ecNumber>
    </recommendedName>
</protein>
<reference evidence="11" key="1">
    <citation type="submission" date="2017-09" db="EMBL/GenBank/DDBJ databases">
        <title>Depth-based differentiation of microbial function through sediment-hosted aquifers and enrichment of novel symbionts in the deep terrestrial subsurface.</title>
        <authorList>
            <person name="Probst A.J."/>
            <person name="Ladd B."/>
            <person name="Jarett J.K."/>
            <person name="Geller-Mcgrath D.E."/>
            <person name="Sieber C.M.K."/>
            <person name="Emerson J.B."/>
            <person name="Anantharaman K."/>
            <person name="Thomas B.C."/>
            <person name="Malmstrom R."/>
            <person name="Stieglmeier M."/>
            <person name="Klingl A."/>
            <person name="Woyke T."/>
            <person name="Ryan C.M."/>
            <person name="Banfield J.F."/>
        </authorList>
    </citation>
    <scope>NUCLEOTIDE SEQUENCE [LARGE SCALE GENOMIC DNA]</scope>
</reference>
<dbReference type="InterPro" id="IPR020829">
    <property type="entry name" value="GlycerAld_3-P_DH_cat"/>
</dbReference>
<keyword evidence="2 8" id="KW-0560">Oxidoreductase</keyword>
<feature type="binding site" evidence="5">
    <location>
        <begin position="15"/>
        <end position="16"/>
    </location>
    <ligand>
        <name>NAD(+)</name>
        <dbReference type="ChEBI" id="CHEBI:57540"/>
    </ligand>
</feature>
<evidence type="ECO:0000256" key="6">
    <source>
        <dbReference type="PIRSR" id="PIRSR000149-4"/>
    </source>
</evidence>
<comment type="caution">
    <text evidence="10">The sequence shown here is derived from an EMBL/GenBank/DDBJ whole genome shotgun (WGS) entry which is preliminary data.</text>
</comment>
<dbReference type="PRINTS" id="PR00078">
    <property type="entry name" value="G3PDHDRGNASE"/>
</dbReference>
<evidence type="ECO:0000256" key="2">
    <source>
        <dbReference type="ARBA" id="ARBA00023002"/>
    </source>
</evidence>
<keyword evidence="5" id="KW-0547">Nucleotide-binding</keyword>
<dbReference type="AlphaFoldDB" id="A0A2H0TW14"/>
<sequence length="343" mass="38040">MQKRPLRIAINGFGRIGRVFTRVVWNNPAFEIVAINSLSKCDIYAHLMKYDSIYGVWDVPTDFSSEDDAVFFGGKRIAFYHERDIENIDWASHDVDIVIESTGVFTDRASSEKHLDSGAKHVVISAPAKDEDITMIYGINHDLFDPEAHKIISSASCTTTCLAPLVKVLDNVYKIKHGTIMTTHAYTNDQHLVDHPHKKDSFRRARAAAMSIVPTSTGAAKAIGKVIPNMIGKLNGNALRVPVPTASIVSFIAEVEKATDRDAVNEEFLRAAKEDFSGNVDVSTIGLVSVDYIRSPYAATIDSLSTLVTDNTQIFVQAWYDNEWGYVTQMAHLMEEMGKKIIA</sequence>
<feature type="binding site" evidence="4">
    <location>
        <position position="187"/>
    </location>
    <ligand>
        <name>D-glyceraldehyde 3-phosphate</name>
        <dbReference type="ChEBI" id="CHEBI:59776"/>
    </ligand>
</feature>
<evidence type="ECO:0000256" key="5">
    <source>
        <dbReference type="PIRSR" id="PIRSR000149-3"/>
    </source>
</evidence>
<evidence type="ECO:0000256" key="1">
    <source>
        <dbReference type="ARBA" id="ARBA00007406"/>
    </source>
</evidence>
<feature type="binding site" evidence="4">
    <location>
        <begin position="217"/>
        <end position="218"/>
    </location>
    <ligand>
        <name>D-glyceraldehyde 3-phosphate</name>
        <dbReference type="ChEBI" id="CHEBI:59776"/>
    </ligand>
</feature>
<dbReference type="GO" id="GO:0016620">
    <property type="term" value="F:oxidoreductase activity, acting on the aldehyde or oxo group of donors, NAD or NADP as acceptor"/>
    <property type="evidence" value="ECO:0007669"/>
    <property type="project" value="InterPro"/>
</dbReference>
<dbReference type="InterPro" id="IPR006424">
    <property type="entry name" value="Glyceraldehyde-3-P_DH_1"/>
</dbReference>
<dbReference type="NCBIfam" id="TIGR01534">
    <property type="entry name" value="GAPDH-I"/>
    <property type="match status" value="1"/>
</dbReference>
<feature type="domain" description="Glyceraldehyde 3-phosphate dehydrogenase NAD(P) binding" evidence="9">
    <location>
        <begin position="6"/>
        <end position="157"/>
    </location>
</feature>
<dbReference type="Gene3D" id="3.40.50.720">
    <property type="entry name" value="NAD(P)-binding Rossmann-like Domain"/>
    <property type="match status" value="1"/>
</dbReference>
<feature type="binding site" evidence="5">
    <location>
        <position position="322"/>
    </location>
    <ligand>
        <name>NAD(+)</name>
        <dbReference type="ChEBI" id="CHEBI:57540"/>
    </ligand>
</feature>
<evidence type="ECO:0000259" key="9">
    <source>
        <dbReference type="SMART" id="SM00846"/>
    </source>
</evidence>
<feature type="binding site" evidence="5">
    <location>
        <position position="125"/>
    </location>
    <ligand>
        <name>NAD(+)</name>
        <dbReference type="ChEBI" id="CHEBI:57540"/>
    </ligand>
</feature>
<dbReference type="PANTHER" id="PTHR43148">
    <property type="entry name" value="GLYCERALDEHYDE-3-PHOSPHATE DEHYDROGENASE 2"/>
    <property type="match status" value="1"/>
</dbReference>
<dbReference type="GO" id="GO:0051287">
    <property type="term" value="F:NAD binding"/>
    <property type="evidence" value="ECO:0007669"/>
    <property type="project" value="InterPro"/>
</dbReference>
<organism evidence="10 11">
    <name type="scientific">Candidatus Magasanikbacteria bacterium CG10_big_fil_rev_8_21_14_0_10_42_10</name>
    <dbReference type="NCBI Taxonomy" id="1974649"/>
    <lineage>
        <taxon>Bacteria</taxon>
        <taxon>Candidatus Magasanikiibacteriota</taxon>
    </lineage>
</organism>
<dbReference type="GO" id="GO:0050661">
    <property type="term" value="F:NADP binding"/>
    <property type="evidence" value="ECO:0007669"/>
    <property type="project" value="InterPro"/>
</dbReference>
<dbReference type="Pfam" id="PF00044">
    <property type="entry name" value="Gp_dh_N"/>
    <property type="match status" value="1"/>
</dbReference>
<name>A0A2H0TW14_9BACT</name>
<dbReference type="GO" id="GO:0006006">
    <property type="term" value="P:glucose metabolic process"/>
    <property type="evidence" value="ECO:0007669"/>
    <property type="project" value="InterPro"/>
</dbReference>
<feature type="site" description="Activates thiol group during catalysis" evidence="6">
    <location>
        <position position="184"/>
    </location>
</feature>
<dbReference type="Pfam" id="PF02800">
    <property type="entry name" value="Gp_dh_C"/>
    <property type="match status" value="1"/>
</dbReference>
<dbReference type="EMBL" id="PFBY01000032">
    <property type="protein sequence ID" value="PIR76325.1"/>
    <property type="molecule type" value="Genomic_DNA"/>
</dbReference>
<dbReference type="EC" id="1.2.1.-" evidence="8"/>
<dbReference type="InterPro" id="IPR020830">
    <property type="entry name" value="GlycerAld_3-P_DH_AS"/>
</dbReference>
<dbReference type="Proteomes" id="UP000231530">
    <property type="component" value="Unassembled WGS sequence"/>
</dbReference>
<evidence type="ECO:0000256" key="4">
    <source>
        <dbReference type="PIRSR" id="PIRSR000149-2"/>
    </source>
</evidence>
<evidence type="ECO:0000313" key="10">
    <source>
        <dbReference type="EMBL" id="PIR76325.1"/>
    </source>
</evidence>
<gene>
    <name evidence="10" type="primary">gap</name>
    <name evidence="10" type="ORF">COU32_02660</name>
</gene>
<dbReference type="InterPro" id="IPR036291">
    <property type="entry name" value="NAD(P)-bd_dom_sf"/>
</dbReference>